<dbReference type="GO" id="GO:0006813">
    <property type="term" value="P:potassium ion transport"/>
    <property type="evidence" value="ECO:0007669"/>
    <property type="project" value="InterPro"/>
</dbReference>
<feature type="transmembrane region" description="Helical" evidence="8">
    <location>
        <begin position="354"/>
        <end position="377"/>
    </location>
</feature>
<evidence type="ECO:0000256" key="3">
    <source>
        <dbReference type="ARBA" id="ARBA00022448"/>
    </source>
</evidence>
<dbReference type="InterPro" id="IPR003148">
    <property type="entry name" value="RCK_N"/>
</dbReference>
<evidence type="ECO:0000313" key="10">
    <source>
        <dbReference type="EMBL" id="OEO28202.1"/>
    </source>
</evidence>
<feature type="transmembrane region" description="Helical" evidence="8">
    <location>
        <begin position="6"/>
        <end position="26"/>
    </location>
</feature>
<keyword evidence="3" id="KW-0813">Transport</keyword>
<evidence type="ECO:0000256" key="8">
    <source>
        <dbReference type="SAM" id="Phobius"/>
    </source>
</evidence>
<dbReference type="GO" id="GO:0016020">
    <property type="term" value="C:membrane"/>
    <property type="evidence" value="ECO:0007669"/>
    <property type="project" value="UniProtKB-SubCell"/>
</dbReference>
<feature type="transmembrane region" description="Helical" evidence="8">
    <location>
        <begin position="295"/>
        <end position="314"/>
    </location>
</feature>
<evidence type="ECO:0000256" key="7">
    <source>
        <dbReference type="SAM" id="MobiDB-lite"/>
    </source>
</evidence>
<dbReference type="GO" id="GO:1902600">
    <property type="term" value="P:proton transmembrane transport"/>
    <property type="evidence" value="ECO:0007669"/>
    <property type="project" value="InterPro"/>
</dbReference>
<dbReference type="EMBL" id="LAJE02000388">
    <property type="protein sequence ID" value="OEO28202.1"/>
    <property type="molecule type" value="Genomic_DNA"/>
</dbReference>
<evidence type="ECO:0000256" key="4">
    <source>
        <dbReference type="ARBA" id="ARBA00022692"/>
    </source>
</evidence>
<feature type="transmembrane region" description="Helical" evidence="8">
    <location>
        <begin position="63"/>
        <end position="82"/>
    </location>
</feature>
<keyword evidence="5 8" id="KW-1133">Transmembrane helix</keyword>
<feature type="transmembrane region" description="Helical" evidence="8">
    <location>
        <begin position="200"/>
        <end position="221"/>
    </location>
</feature>
<evidence type="ECO:0000256" key="1">
    <source>
        <dbReference type="ARBA" id="ARBA00004141"/>
    </source>
</evidence>
<dbReference type="InterPro" id="IPR036291">
    <property type="entry name" value="NAD(P)-bd_dom_sf"/>
</dbReference>
<organism evidence="10 11">
    <name type="scientific">Devosia insulae DS-56</name>
    <dbReference type="NCBI Taxonomy" id="1116389"/>
    <lineage>
        <taxon>Bacteria</taxon>
        <taxon>Pseudomonadati</taxon>
        <taxon>Pseudomonadota</taxon>
        <taxon>Alphaproteobacteria</taxon>
        <taxon>Hyphomicrobiales</taxon>
        <taxon>Devosiaceae</taxon>
        <taxon>Devosia</taxon>
    </lineage>
</organism>
<dbReference type="PANTHER" id="PTHR42751">
    <property type="entry name" value="SODIUM/HYDROGEN EXCHANGER FAMILY/TRKA DOMAIN PROTEIN"/>
    <property type="match status" value="1"/>
</dbReference>
<feature type="transmembrane region" description="Helical" evidence="8">
    <location>
        <begin position="241"/>
        <end position="259"/>
    </location>
</feature>
<sequence length="739" mass="76599">MPHSTPLISTIVAGLVLAFILGAFANRLRMPPLVGYLVAGVLVGPFTPGFVADAELANELSEIGVILLMFGVGLHFSLKDLLSVRAVAIPGAIVQIGGATIMGLGLATLLGWGLGAGLLFGLALSVASTVVLLKALQDRHMVDSEKGRIAVGWLIVEDLAMVLALVLIPAIASINGVEGAALHDPFVDFVENISGIHLDIFGILAVTLVKLAAFVGFMLVVGRRVIPFILHYTAHTGSRELFRLAVLAIALGVAAGAAYLFGVSLALGAFFAGMILSESELSHRAAQESLPLRDAFAVLFFVAVGMLFDPMILVTDPLPVLATVFIIIFGKSILAFLIVVAFRRPVGTALTISASLAQIGEFSFILAALGVGLGILPVEGRDLILAGSIISIILNPLIFFVLDLLRPALESRFGRPEVVAAAAERTEPDLVASVPRAAAPDVPQETEATQVPTGQSGHVIIVGFGRVGSVVGEALLEAKTPFLVVEDAEGRVNAARALGIEVVVGNAAASKVLSLANVAGASTVVIAIPNAFEAGQAVEQARKQNAKVLIVARAHSDEEETHLKTLGADVVILGEREIGLGMVDVINRDSRAVAEITASDAVESVLAPLVAAAAATTPKLPSDPNLLAEAIEAAQAEVQHADGGPAAPPALVSAYGEEPDEAFEVPEETFEAPAEPDPEAVEAEDIAELEALDAPAENVVAEAPMPPESVLPRPDKPATTPGTPFNPEVPPPVTEEEKA</sequence>
<dbReference type="Proteomes" id="UP000095463">
    <property type="component" value="Unassembled WGS sequence"/>
</dbReference>
<evidence type="ECO:0000256" key="6">
    <source>
        <dbReference type="ARBA" id="ARBA00023136"/>
    </source>
</evidence>
<keyword evidence="11" id="KW-1185">Reference proteome</keyword>
<dbReference type="RefSeq" id="WP_069912488.1">
    <property type="nucleotide sequence ID" value="NZ_LAJE02000388.1"/>
</dbReference>
<feature type="transmembrane region" description="Helical" evidence="8">
    <location>
        <begin position="149"/>
        <end position="172"/>
    </location>
</feature>
<evidence type="ECO:0000313" key="11">
    <source>
        <dbReference type="Proteomes" id="UP000095463"/>
    </source>
</evidence>
<dbReference type="OrthoDB" id="9781411at2"/>
<reference evidence="10 11" key="1">
    <citation type="journal article" date="2015" name="Genome Announc.">
        <title>Genome Assemblies of Three Soil-Associated Devosia species: D. insulae, D. limi, and D. soli.</title>
        <authorList>
            <person name="Hassan Y.I."/>
            <person name="Lepp D."/>
            <person name="Zhou T."/>
        </authorList>
    </citation>
    <scope>NUCLEOTIDE SEQUENCE [LARGE SCALE GENOMIC DNA]</scope>
    <source>
        <strain evidence="10 11">DS-56</strain>
    </source>
</reference>
<dbReference type="Gene3D" id="3.40.50.720">
    <property type="entry name" value="NAD(P)-binding Rossmann-like Domain"/>
    <property type="match status" value="1"/>
</dbReference>
<dbReference type="Gene3D" id="1.20.1530.20">
    <property type="match status" value="1"/>
</dbReference>
<dbReference type="InterPro" id="IPR006153">
    <property type="entry name" value="Cation/H_exchanger_TM"/>
</dbReference>
<comment type="subcellular location">
    <subcellularLocation>
        <location evidence="1">Membrane</location>
        <topology evidence="1">Multi-pass membrane protein</topology>
    </subcellularLocation>
</comment>
<feature type="region of interest" description="Disordered" evidence="7">
    <location>
        <begin position="659"/>
        <end position="680"/>
    </location>
</feature>
<feature type="transmembrane region" description="Helical" evidence="8">
    <location>
        <begin position="118"/>
        <end position="137"/>
    </location>
</feature>
<dbReference type="SUPFAM" id="SSF51735">
    <property type="entry name" value="NAD(P)-binding Rossmann-fold domains"/>
    <property type="match status" value="1"/>
</dbReference>
<feature type="transmembrane region" description="Helical" evidence="8">
    <location>
        <begin position="89"/>
        <end position="112"/>
    </location>
</feature>
<dbReference type="GO" id="GO:0015297">
    <property type="term" value="F:antiporter activity"/>
    <property type="evidence" value="ECO:0007669"/>
    <property type="project" value="InterPro"/>
</dbReference>
<evidence type="ECO:0000259" key="9">
    <source>
        <dbReference type="PROSITE" id="PS51201"/>
    </source>
</evidence>
<protein>
    <submittedName>
        <fullName evidence="10">Sodium:proton antiporter</fullName>
    </submittedName>
</protein>
<feature type="domain" description="RCK N-terminal" evidence="9">
    <location>
        <begin position="456"/>
        <end position="572"/>
    </location>
</feature>
<dbReference type="Pfam" id="PF00999">
    <property type="entry name" value="Na_H_Exchanger"/>
    <property type="match status" value="1"/>
</dbReference>
<evidence type="ECO:0000256" key="5">
    <source>
        <dbReference type="ARBA" id="ARBA00022989"/>
    </source>
</evidence>
<dbReference type="PROSITE" id="PS51201">
    <property type="entry name" value="RCK_N"/>
    <property type="match status" value="1"/>
</dbReference>
<dbReference type="PANTHER" id="PTHR42751:SF1">
    <property type="entry name" value="CATION_PROTON ANTIPORTER YBAL-RELATED"/>
    <property type="match status" value="1"/>
</dbReference>
<gene>
    <name evidence="10" type="ORF">VW23_005980</name>
</gene>
<dbReference type="InterPro" id="IPR038770">
    <property type="entry name" value="Na+/solute_symporter_sf"/>
</dbReference>
<feature type="transmembrane region" description="Helical" evidence="8">
    <location>
        <begin position="383"/>
        <end position="405"/>
    </location>
</feature>
<comment type="caution">
    <text evidence="10">The sequence shown here is derived from an EMBL/GenBank/DDBJ whole genome shotgun (WGS) entry which is preliminary data.</text>
</comment>
<dbReference type="Pfam" id="PF02254">
    <property type="entry name" value="TrkA_N"/>
    <property type="match status" value="1"/>
</dbReference>
<feature type="transmembrane region" description="Helical" evidence="8">
    <location>
        <begin position="320"/>
        <end position="342"/>
    </location>
</feature>
<keyword evidence="4 8" id="KW-0812">Transmembrane</keyword>
<feature type="region of interest" description="Disordered" evidence="7">
    <location>
        <begin position="695"/>
        <end position="739"/>
    </location>
</feature>
<keyword evidence="6 8" id="KW-0472">Membrane</keyword>
<accession>A0A1E5XHY0</accession>
<dbReference type="AlphaFoldDB" id="A0A1E5XHY0"/>
<comment type="similarity">
    <text evidence="2">Belongs to the monovalent cation:proton antiporter 2 (CPA2) transporter (TC 2.A.37) family.</text>
</comment>
<proteinExistence type="inferred from homology"/>
<feature type="transmembrane region" description="Helical" evidence="8">
    <location>
        <begin position="33"/>
        <end position="51"/>
    </location>
</feature>
<evidence type="ECO:0000256" key="2">
    <source>
        <dbReference type="ARBA" id="ARBA00005551"/>
    </source>
</evidence>
<name>A0A1E5XHY0_9HYPH</name>